<evidence type="ECO:0008006" key="3">
    <source>
        <dbReference type="Google" id="ProtNLM"/>
    </source>
</evidence>
<proteinExistence type="predicted"/>
<dbReference type="SUPFAM" id="SSF52540">
    <property type="entry name" value="P-loop containing nucleoside triphosphate hydrolases"/>
    <property type="match status" value="1"/>
</dbReference>
<dbReference type="Proteomes" id="UP000257131">
    <property type="component" value="Unassembled WGS sequence"/>
</dbReference>
<reference evidence="1 2" key="1">
    <citation type="journal article" date="2017" name="Int. J. Syst. Evol. Microbiol.">
        <title>Rhodosalinus sediminis gen. nov., sp. nov., isolated from marine saltern.</title>
        <authorList>
            <person name="Guo L.Y."/>
            <person name="Ling S.K."/>
            <person name="Li C.M."/>
            <person name="Chen G.J."/>
            <person name="Du Z.J."/>
        </authorList>
    </citation>
    <scope>NUCLEOTIDE SEQUENCE [LARGE SCALE GENOMIC DNA]</scope>
    <source>
        <strain evidence="1 2">WDN1C137</strain>
    </source>
</reference>
<dbReference type="Pfam" id="PF03567">
    <property type="entry name" value="Sulfotransfer_2"/>
    <property type="match status" value="1"/>
</dbReference>
<keyword evidence="2" id="KW-1185">Reference proteome</keyword>
<gene>
    <name evidence="1" type="ORF">DRV84_01170</name>
</gene>
<dbReference type="AlphaFoldDB" id="A0A3D9BZP7"/>
<protein>
    <recommendedName>
        <fullName evidence="3">Sulfotransferase family protein</fullName>
    </recommendedName>
</protein>
<evidence type="ECO:0000313" key="1">
    <source>
        <dbReference type="EMBL" id="REC58866.1"/>
    </source>
</evidence>
<dbReference type="GO" id="GO:0016020">
    <property type="term" value="C:membrane"/>
    <property type="evidence" value="ECO:0007669"/>
    <property type="project" value="InterPro"/>
</dbReference>
<dbReference type="InterPro" id="IPR027417">
    <property type="entry name" value="P-loop_NTPase"/>
</dbReference>
<name>A0A3D9BZP7_9RHOB</name>
<comment type="caution">
    <text evidence="1">The sequence shown here is derived from an EMBL/GenBank/DDBJ whole genome shotgun (WGS) entry which is preliminary data.</text>
</comment>
<organism evidence="1 2">
    <name type="scientific">Rhodosalinus sediminis</name>
    <dbReference type="NCBI Taxonomy" id="1940533"/>
    <lineage>
        <taxon>Bacteria</taxon>
        <taxon>Pseudomonadati</taxon>
        <taxon>Pseudomonadota</taxon>
        <taxon>Alphaproteobacteria</taxon>
        <taxon>Rhodobacterales</taxon>
        <taxon>Paracoccaceae</taxon>
        <taxon>Rhodosalinus</taxon>
    </lineage>
</organism>
<dbReference type="GO" id="GO:0008146">
    <property type="term" value="F:sulfotransferase activity"/>
    <property type="evidence" value="ECO:0007669"/>
    <property type="project" value="InterPro"/>
</dbReference>
<accession>A0A3D9BZP7</accession>
<dbReference type="EMBL" id="QOHR01000001">
    <property type="protein sequence ID" value="REC58866.1"/>
    <property type="molecule type" value="Genomic_DNA"/>
</dbReference>
<dbReference type="Gene3D" id="3.40.50.300">
    <property type="entry name" value="P-loop containing nucleotide triphosphate hydrolases"/>
    <property type="match status" value="1"/>
</dbReference>
<dbReference type="RefSeq" id="WP_115977909.1">
    <property type="nucleotide sequence ID" value="NZ_QOHR01000001.1"/>
</dbReference>
<dbReference type="OrthoDB" id="7444642at2"/>
<sequence length="224" mass="25333">MPLLEAGGRRIFFAHVPKTGGTSVEAYMATKGAVSMLSPGRPLPGERVTAQHYHRDLYLPKLAETRVDAWFAVLRDPVDRLVSEYRFRLRRRAGLHALDPRIWFGRWPVKLDGRSRHLTFGEWVEAVFAACRRDPCVNDNHIRPQADFVCEGMTLFALEDGLEPVFRWIDAQTDGAPSDGRFEAKRTAGRRPLVTEALRARIADFYAGDSALLSRRLGQSTERA</sequence>
<evidence type="ECO:0000313" key="2">
    <source>
        <dbReference type="Proteomes" id="UP000257131"/>
    </source>
</evidence>
<dbReference type="InterPro" id="IPR005331">
    <property type="entry name" value="Sulfotransferase"/>
</dbReference>